<organism evidence="8 9">
    <name type="scientific">Lupinus angustifolius</name>
    <name type="common">Narrow-leaved blue lupine</name>
    <dbReference type="NCBI Taxonomy" id="3871"/>
    <lineage>
        <taxon>Eukaryota</taxon>
        <taxon>Viridiplantae</taxon>
        <taxon>Streptophyta</taxon>
        <taxon>Embryophyta</taxon>
        <taxon>Tracheophyta</taxon>
        <taxon>Spermatophyta</taxon>
        <taxon>Magnoliopsida</taxon>
        <taxon>eudicotyledons</taxon>
        <taxon>Gunneridae</taxon>
        <taxon>Pentapetalae</taxon>
        <taxon>rosids</taxon>
        <taxon>fabids</taxon>
        <taxon>Fabales</taxon>
        <taxon>Fabaceae</taxon>
        <taxon>Papilionoideae</taxon>
        <taxon>50 kb inversion clade</taxon>
        <taxon>genistoids sensu lato</taxon>
        <taxon>core genistoids</taxon>
        <taxon>Genisteae</taxon>
        <taxon>Lupinus</taxon>
    </lineage>
</organism>
<evidence type="ECO:0000313" key="8">
    <source>
        <dbReference type="EMBL" id="OIV94059.1"/>
    </source>
</evidence>
<protein>
    <submittedName>
        <fullName evidence="8">Uncharacterized protein</fullName>
    </submittedName>
</protein>
<feature type="compositionally biased region" description="Polar residues" evidence="5">
    <location>
        <begin position="505"/>
        <end position="552"/>
    </location>
</feature>
<dbReference type="STRING" id="3871.A0A4P1QSP7"/>
<evidence type="ECO:0000313" key="9">
    <source>
        <dbReference type="Proteomes" id="UP000188354"/>
    </source>
</evidence>
<dbReference type="Gramene" id="OIV94059">
    <property type="protein sequence ID" value="OIV94059"/>
    <property type="gene ID" value="TanjilG_05439"/>
</dbReference>
<feature type="domain" description="Mediator complex subunit 15 KIX" evidence="6">
    <location>
        <begin position="19"/>
        <end position="98"/>
    </location>
</feature>
<feature type="compositionally biased region" description="Polar residues" evidence="5">
    <location>
        <begin position="163"/>
        <end position="207"/>
    </location>
</feature>
<feature type="compositionally biased region" description="Polar residues" evidence="5">
    <location>
        <begin position="899"/>
        <end position="941"/>
    </location>
</feature>
<dbReference type="GO" id="GO:0031490">
    <property type="term" value="F:chromatin DNA binding"/>
    <property type="evidence" value="ECO:0007669"/>
    <property type="project" value="InterPro"/>
</dbReference>
<feature type="region of interest" description="Disordered" evidence="5">
    <location>
        <begin position="747"/>
        <end position="780"/>
    </location>
</feature>
<dbReference type="Pfam" id="PF21539">
    <property type="entry name" value="Med15_C"/>
    <property type="match status" value="1"/>
</dbReference>
<feature type="compositionally biased region" description="Polar residues" evidence="5">
    <location>
        <begin position="121"/>
        <end position="139"/>
    </location>
</feature>
<dbReference type="InterPro" id="IPR044661">
    <property type="entry name" value="MED15a/b/c-like"/>
</dbReference>
<evidence type="ECO:0000256" key="4">
    <source>
        <dbReference type="ARBA" id="ARBA00023242"/>
    </source>
</evidence>
<feature type="domain" description="ARC105/Med15 mediator subunit C-terminal" evidence="7">
    <location>
        <begin position="1211"/>
        <end position="1281"/>
    </location>
</feature>
<feature type="compositionally biased region" description="Polar residues" evidence="5">
    <location>
        <begin position="445"/>
        <end position="454"/>
    </location>
</feature>
<accession>A0A4P1QSP7</accession>
<dbReference type="GO" id="GO:0003713">
    <property type="term" value="F:transcription coactivator activity"/>
    <property type="evidence" value="ECO:0007669"/>
    <property type="project" value="InterPro"/>
</dbReference>
<keyword evidence="4" id="KW-0539">Nucleus</keyword>
<feature type="region of interest" description="Disordered" evidence="5">
    <location>
        <begin position="879"/>
        <end position="969"/>
    </location>
</feature>
<dbReference type="Proteomes" id="UP000188354">
    <property type="component" value="Chromosome LG17"/>
</dbReference>
<proteinExistence type="predicted"/>
<evidence type="ECO:0000256" key="3">
    <source>
        <dbReference type="ARBA" id="ARBA00023163"/>
    </source>
</evidence>
<feature type="compositionally biased region" description="Low complexity" evidence="5">
    <location>
        <begin position="242"/>
        <end position="350"/>
    </location>
</feature>
<feature type="compositionally biased region" description="Polar residues" evidence="5">
    <location>
        <begin position="680"/>
        <end position="689"/>
    </location>
</feature>
<feature type="region of interest" description="Disordered" evidence="5">
    <location>
        <begin position="241"/>
        <end position="350"/>
    </location>
</feature>
<dbReference type="PANTHER" id="PTHR33137:SF45">
    <property type="entry name" value="OF RNA POLYMERASE II TRANSCRIPTION SUBUNIT 15A, PUTATIVE-RELATED"/>
    <property type="match status" value="1"/>
</dbReference>
<feature type="region of interest" description="Disordered" evidence="5">
    <location>
        <begin position="93"/>
        <end position="139"/>
    </location>
</feature>
<evidence type="ECO:0000256" key="2">
    <source>
        <dbReference type="ARBA" id="ARBA00023015"/>
    </source>
</evidence>
<keyword evidence="9" id="KW-1185">Reference proteome</keyword>
<dbReference type="FunFam" id="1.10.246.20:FF:000003">
    <property type="entry name" value="Mediator of RNA polymerase II transcription subunit 15a"/>
    <property type="match status" value="1"/>
</dbReference>
<feature type="compositionally biased region" description="Pro residues" evidence="5">
    <location>
        <begin position="946"/>
        <end position="958"/>
    </location>
</feature>
<gene>
    <name evidence="8" type="ORF">TanjilG_05439</name>
</gene>
<dbReference type="Gene3D" id="1.10.246.20">
    <property type="entry name" value="Coactivator CBP, KIX domain"/>
    <property type="match status" value="1"/>
</dbReference>
<feature type="compositionally biased region" description="Low complexity" evidence="5">
    <location>
        <begin position="480"/>
        <end position="501"/>
    </location>
</feature>
<feature type="compositionally biased region" description="Polar residues" evidence="5">
    <location>
        <begin position="93"/>
        <end position="112"/>
    </location>
</feature>
<evidence type="ECO:0000256" key="5">
    <source>
        <dbReference type="SAM" id="MobiDB-lite"/>
    </source>
</evidence>
<evidence type="ECO:0000259" key="7">
    <source>
        <dbReference type="Pfam" id="PF21539"/>
    </source>
</evidence>
<dbReference type="InterPro" id="IPR036546">
    <property type="entry name" value="MED15_KIX"/>
</dbReference>
<dbReference type="OrthoDB" id="1896842at2759"/>
<dbReference type="KEGG" id="lang:109331493"/>
<feature type="region of interest" description="Disordered" evidence="5">
    <location>
        <begin position="417"/>
        <end position="454"/>
    </location>
</feature>
<sequence>MDSNNWIPNQSTEPAMDTSDWRAQLIPDSRHRVVNKIMDTLKKHLPVSGPEGLLELRKIAQRFEEKIFTAATSQQDYLRKISLKMLTMETKSQNTMGNNMPSNQVGPSNLTPDQGLVMQPQVHNPGQQQPVSLPNQPQPRQQILSQNIQNNIAPQANLPPVSSLAQTPSQNMGQNSNVQSTPGQNSVGGTIGQNSNMQNMFPGSQRQMPGRQQVLTQQQPQQSENPQQYLFQQQLFKHKLHMQSQMQQQQQQNLLQPNQLQSSQQSVMQTSSVLQPSMMQASSLSSLQQNQQANNVQQSTQSMLHQHPQVMRHQQQQTSSGHQQQTSMNQQQMLPTQQQQQQQQLMGSQTNATNMQHAQMLGAQNNVGDIQQSQRLLSQQNNFTNLQQRQQQQQLMNQQNNLANMHQQQFGNNAPGLQQQQLLGPESGNPGMQTTHQSAHMKVPITQQSQQHTTNLLPPQAQLSQTQSAPQQLMPQMNTQPAQLQQQYGLQQQQSNSLQHDMQQRHQSSGSMIQQQNALDKQKQLYQSQRALPETSTTSVDSTAQTSQSSGADWQEEVYQKIQTMKESYLPELTEMYQRIATKLQQHESLPQQSKSEQLDRARAFRTMLEHIIAFLKVPKNNISPNFKEKIGSYEKQIINLINANKPKKGMSSLQPGQLPPAHMHSMSQPQSQISQVQSHETQIDSQMQPTNLQGSVATIQQNNMPSLQHNSMSGVSTAQQNMNLIQPGTNFDSGQGNSMNSLQRVPVSSLQQNPIGTPQQPNINSLSSQGGVHGIQPNLNTLQSSSTMLQHQQLKHQQEQQILQSQQFKQHQQRQLLQRQQILQQQQQQQQLHQPGKQQLSAQLQTHQIPQLHQMNDINDIKAQKGMGVKPGIFQQQLTSGQHSAYPHQPLKPGGTYPVSSPQLLQAASPQILQHSSPQVDQQNHLPNSKKVATTMQSSNSPFVGPTPSPPLVPSPMPGDSDKPLPGFSSISNAANIVHQQTVGAVAAQSLAIGTPGISASPLLAEFSGPDNALAATSGKSTVTEQPIERLIRVVKSMSHKTLSAAVSGIGSVVSMNDRIAGSAPGTGSRAAVGEDLVSMTNCRRQARNFITQDGTSGNKRMKRYISAMPLNVISSPGSVNDSIMETSELESTATSTVKRPKTEANHALLEEIREINNQLIDTLVEISDEDVDPTAAAAAAEGAEGTIVKCSFRAVALSPTLKSQYASVQMSPIRPLRLLVPVNYPNCSPILLDKCPVESSKESEDLSVKAELRLSISLRSLSQPMSLGEIAKTWDVCARRAISEHAQQSGGGTFSSKYGTWEDCFD</sequence>
<dbReference type="SUPFAM" id="SSF47040">
    <property type="entry name" value="Kix domain of CBP (creb binding protein)"/>
    <property type="match status" value="1"/>
</dbReference>
<feature type="region of interest" description="Disordered" evidence="5">
    <location>
        <begin position="479"/>
        <end position="554"/>
    </location>
</feature>
<feature type="compositionally biased region" description="Low complexity" evidence="5">
    <location>
        <begin position="666"/>
        <end position="679"/>
    </location>
</feature>
<feature type="region of interest" description="Disordered" evidence="5">
    <location>
        <begin position="647"/>
        <end position="689"/>
    </location>
</feature>
<evidence type="ECO:0000259" key="6">
    <source>
        <dbReference type="Pfam" id="PF16987"/>
    </source>
</evidence>
<dbReference type="PANTHER" id="PTHR33137">
    <property type="entry name" value="MEDIATOR OF RNA POLYMERASE II TRANSCRIPTION SUBUNIT 15A-RELATED"/>
    <property type="match status" value="1"/>
</dbReference>
<keyword evidence="2" id="KW-0805">Transcription regulation</keyword>
<feature type="region of interest" description="Disordered" evidence="5">
    <location>
        <begin position="153"/>
        <end position="225"/>
    </location>
</feature>
<feature type="compositionally biased region" description="Low complexity" evidence="5">
    <location>
        <begin position="212"/>
        <end position="225"/>
    </location>
</feature>
<evidence type="ECO:0000256" key="1">
    <source>
        <dbReference type="ARBA" id="ARBA00004123"/>
    </source>
</evidence>
<reference evidence="8 9" key="1">
    <citation type="journal article" date="2017" name="Plant Biotechnol. J.">
        <title>A comprehensive draft genome sequence for lupin (Lupinus angustifolius), an emerging health food: insights into plant-microbe interactions and legume evolution.</title>
        <authorList>
            <person name="Hane J.K."/>
            <person name="Ming Y."/>
            <person name="Kamphuis L.G."/>
            <person name="Nelson M.N."/>
            <person name="Garg G."/>
            <person name="Atkins C.A."/>
            <person name="Bayer P.E."/>
            <person name="Bravo A."/>
            <person name="Bringans S."/>
            <person name="Cannon S."/>
            <person name="Edwards D."/>
            <person name="Foley R."/>
            <person name="Gao L.L."/>
            <person name="Harrison M.J."/>
            <person name="Huang W."/>
            <person name="Hurgobin B."/>
            <person name="Li S."/>
            <person name="Liu C.W."/>
            <person name="McGrath A."/>
            <person name="Morahan G."/>
            <person name="Murray J."/>
            <person name="Weller J."/>
            <person name="Jian J."/>
            <person name="Singh K.B."/>
        </authorList>
    </citation>
    <scope>NUCLEOTIDE SEQUENCE [LARGE SCALE GENOMIC DNA]</scope>
    <source>
        <strain evidence="9">cv. Tanjil</strain>
        <tissue evidence="8">Whole plant</tissue>
    </source>
</reference>
<comment type="subcellular location">
    <subcellularLocation>
        <location evidence="1">Nucleus</location>
    </subcellularLocation>
</comment>
<dbReference type="Pfam" id="PF16987">
    <property type="entry name" value="KIX_2"/>
    <property type="match status" value="1"/>
</dbReference>
<keyword evidence="3" id="KW-0804">Transcription</keyword>
<feature type="compositionally biased region" description="Polar residues" evidence="5">
    <location>
        <begin position="747"/>
        <end position="771"/>
    </location>
</feature>
<name>A0A4P1QSP7_LUPAN</name>
<dbReference type="InterPro" id="IPR048386">
    <property type="entry name" value="Med15_C"/>
</dbReference>
<dbReference type="GO" id="GO:0005634">
    <property type="term" value="C:nucleus"/>
    <property type="evidence" value="ECO:0007669"/>
    <property type="project" value="UniProtKB-SubCell"/>
</dbReference>
<dbReference type="InterPro" id="IPR036529">
    <property type="entry name" value="KIX_dom_sf"/>
</dbReference>
<dbReference type="EMBL" id="CM007377">
    <property type="protein sequence ID" value="OIV94059.1"/>
    <property type="molecule type" value="Genomic_DNA"/>
</dbReference>